<dbReference type="Pfam" id="PF04827">
    <property type="entry name" value="Plant_tran"/>
    <property type="match status" value="1"/>
</dbReference>
<name>A0A6G0VP86_APHCR</name>
<dbReference type="OrthoDB" id="2430314at2759"/>
<comment type="caution">
    <text evidence="1">The sequence shown here is derived from an EMBL/GenBank/DDBJ whole genome shotgun (WGS) entry which is preliminary data.</text>
</comment>
<dbReference type="AlphaFoldDB" id="A0A6G0VP86"/>
<reference evidence="1 2" key="1">
    <citation type="submission" date="2019-08" db="EMBL/GenBank/DDBJ databases">
        <title>Whole genome of Aphis craccivora.</title>
        <authorList>
            <person name="Voronova N.V."/>
            <person name="Shulinski R.S."/>
            <person name="Bandarenka Y.V."/>
            <person name="Zhorov D.G."/>
            <person name="Warner D."/>
        </authorList>
    </citation>
    <scope>NUCLEOTIDE SEQUENCE [LARGE SCALE GENOMIC DNA]</scope>
    <source>
        <strain evidence="1">180601</strain>
        <tissue evidence="1">Whole Body</tissue>
    </source>
</reference>
<sequence>MVPAALPHGEKRAQIGTRNVIERTFGVWKRRFLVLSVDIRTQIQTTLATIMATAVLHNMLINANDPLPINETLINEDELQEVLVLLIRQTGNAVRKNLIETVFR</sequence>
<gene>
    <name evidence="1" type="ORF">FWK35_00030044</name>
</gene>
<dbReference type="InterPro" id="IPR006912">
    <property type="entry name" value="Harbinger_derived_prot"/>
</dbReference>
<dbReference type="EMBL" id="VUJU01013732">
    <property type="protein sequence ID" value="KAF0703871.1"/>
    <property type="molecule type" value="Genomic_DNA"/>
</dbReference>
<evidence type="ECO:0000313" key="1">
    <source>
        <dbReference type="EMBL" id="KAF0703871.1"/>
    </source>
</evidence>
<evidence type="ECO:0008006" key="3">
    <source>
        <dbReference type="Google" id="ProtNLM"/>
    </source>
</evidence>
<evidence type="ECO:0000313" key="2">
    <source>
        <dbReference type="Proteomes" id="UP000478052"/>
    </source>
</evidence>
<keyword evidence="2" id="KW-1185">Reference proteome</keyword>
<organism evidence="1 2">
    <name type="scientific">Aphis craccivora</name>
    <name type="common">Cowpea aphid</name>
    <dbReference type="NCBI Taxonomy" id="307492"/>
    <lineage>
        <taxon>Eukaryota</taxon>
        <taxon>Metazoa</taxon>
        <taxon>Ecdysozoa</taxon>
        <taxon>Arthropoda</taxon>
        <taxon>Hexapoda</taxon>
        <taxon>Insecta</taxon>
        <taxon>Pterygota</taxon>
        <taxon>Neoptera</taxon>
        <taxon>Paraneoptera</taxon>
        <taxon>Hemiptera</taxon>
        <taxon>Sternorrhyncha</taxon>
        <taxon>Aphidomorpha</taxon>
        <taxon>Aphidoidea</taxon>
        <taxon>Aphididae</taxon>
        <taxon>Aphidini</taxon>
        <taxon>Aphis</taxon>
        <taxon>Aphis</taxon>
    </lineage>
</organism>
<proteinExistence type="predicted"/>
<protein>
    <recommendedName>
        <fullName evidence="3">DDE Tnp4 domain-containing protein</fullName>
    </recommendedName>
</protein>
<dbReference type="Proteomes" id="UP000478052">
    <property type="component" value="Unassembled WGS sequence"/>
</dbReference>
<accession>A0A6G0VP86</accession>